<keyword evidence="4" id="KW-1185">Reference proteome</keyword>
<organism evidence="3 4">
    <name type="scientific">Mya arenaria</name>
    <name type="common">Soft-shell clam</name>
    <dbReference type="NCBI Taxonomy" id="6604"/>
    <lineage>
        <taxon>Eukaryota</taxon>
        <taxon>Metazoa</taxon>
        <taxon>Spiralia</taxon>
        <taxon>Lophotrochozoa</taxon>
        <taxon>Mollusca</taxon>
        <taxon>Bivalvia</taxon>
        <taxon>Autobranchia</taxon>
        <taxon>Heteroconchia</taxon>
        <taxon>Euheterodonta</taxon>
        <taxon>Imparidentia</taxon>
        <taxon>Neoheterodontei</taxon>
        <taxon>Myida</taxon>
        <taxon>Myoidea</taxon>
        <taxon>Myidae</taxon>
        <taxon>Mya</taxon>
    </lineage>
</organism>
<name>A0ABY7GBN7_MYAAR</name>
<dbReference type="EMBL" id="CP111028">
    <property type="protein sequence ID" value="WAR30653.1"/>
    <property type="molecule type" value="Genomic_DNA"/>
</dbReference>
<feature type="non-terminal residue" evidence="3">
    <location>
        <position position="1"/>
    </location>
</feature>
<protein>
    <submittedName>
        <fullName evidence="3">DNA2-like protein</fullName>
    </submittedName>
</protein>
<sequence>VLGFDEKTGFWLIQSTPRFPPAYKDGYSFPSTTNAQSFLCVSMETSKNLNEIGLQLQYNWPKIYDKNLPQFAAQYKEFGAALNGKHVDVAPWYRETKLVSLAGVLFLSFAKYSDWGK</sequence>
<dbReference type="PANTHER" id="PTHR10858:SF30">
    <property type="entry name" value="CELL-DEATH-RELATED NUCLEASE 7"/>
    <property type="match status" value="1"/>
</dbReference>
<evidence type="ECO:0000313" key="3">
    <source>
        <dbReference type="EMBL" id="WAR30653.1"/>
    </source>
</evidence>
<keyword evidence="2" id="KW-0378">Hydrolase</keyword>
<dbReference type="InterPro" id="IPR004947">
    <property type="entry name" value="DNase_II"/>
</dbReference>
<dbReference type="PANTHER" id="PTHR10858">
    <property type="entry name" value="DEOXYRIBONUCLEASE II"/>
    <property type="match status" value="1"/>
</dbReference>
<dbReference type="Pfam" id="PF03265">
    <property type="entry name" value="DNase_II"/>
    <property type="match status" value="1"/>
</dbReference>
<gene>
    <name evidence="3" type="ORF">MAR_033195</name>
</gene>
<accession>A0ABY7GBN7</accession>
<evidence type="ECO:0000313" key="4">
    <source>
        <dbReference type="Proteomes" id="UP001164746"/>
    </source>
</evidence>
<reference evidence="3" key="1">
    <citation type="submission" date="2022-11" db="EMBL/GenBank/DDBJ databases">
        <title>Centuries of genome instability and evolution in soft-shell clam transmissible cancer (bioRxiv).</title>
        <authorList>
            <person name="Hart S.F.M."/>
            <person name="Yonemitsu M.A."/>
            <person name="Giersch R.M."/>
            <person name="Beal B.F."/>
            <person name="Arriagada G."/>
            <person name="Davis B.W."/>
            <person name="Ostrander E.A."/>
            <person name="Goff S.P."/>
            <person name="Metzger M.J."/>
        </authorList>
    </citation>
    <scope>NUCLEOTIDE SEQUENCE</scope>
    <source>
        <strain evidence="3">MELC-2E11</strain>
        <tissue evidence="3">Siphon/mantle</tissue>
    </source>
</reference>
<proteinExistence type="inferred from homology"/>
<feature type="non-terminal residue" evidence="3">
    <location>
        <position position="117"/>
    </location>
</feature>
<evidence type="ECO:0000256" key="1">
    <source>
        <dbReference type="ARBA" id="ARBA00007527"/>
    </source>
</evidence>
<comment type="similarity">
    <text evidence="1">Belongs to the DNase II family.</text>
</comment>
<dbReference type="Proteomes" id="UP001164746">
    <property type="component" value="Chromosome 17"/>
</dbReference>
<evidence type="ECO:0000256" key="2">
    <source>
        <dbReference type="ARBA" id="ARBA00022801"/>
    </source>
</evidence>